<gene>
    <name evidence="1" type="ORF">ACHAXA_008461</name>
</gene>
<protein>
    <submittedName>
        <fullName evidence="1">Uncharacterized protein</fullName>
    </submittedName>
</protein>
<dbReference type="Gene3D" id="3.40.1350.100">
    <property type="match status" value="2"/>
</dbReference>
<accession>A0ABD3SBG1</accession>
<dbReference type="AlphaFoldDB" id="A0ABD3SBG1"/>
<proteinExistence type="predicted"/>
<keyword evidence="2" id="KW-1185">Reference proteome</keyword>
<name>A0ABD3SBG1_9STRA</name>
<organism evidence="1 2">
    <name type="scientific">Cyclostephanos tholiformis</name>
    <dbReference type="NCBI Taxonomy" id="382380"/>
    <lineage>
        <taxon>Eukaryota</taxon>
        <taxon>Sar</taxon>
        <taxon>Stramenopiles</taxon>
        <taxon>Ochrophyta</taxon>
        <taxon>Bacillariophyta</taxon>
        <taxon>Coscinodiscophyceae</taxon>
        <taxon>Thalassiosirophycidae</taxon>
        <taxon>Stephanodiscales</taxon>
        <taxon>Stephanodiscaceae</taxon>
        <taxon>Cyclostephanos</taxon>
    </lineage>
</organism>
<evidence type="ECO:0000313" key="2">
    <source>
        <dbReference type="Proteomes" id="UP001530377"/>
    </source>
</evidence>
<reference evidence="1 2" key="1">
    <citation type="submission" date="2024-10" db="EMBL/GenBank/DDBJ databases">
        <title>Updated reference genomes for cyclostephanoid diatoms.</title>
        <authorList>
            <person name="Roberts W.R."/>
            <person name="Alverson A.J."/>
        </authorList>
    </citation>
    <scope>NUCLEOTIDE SEQUENCE [LARGE SCALE GENOMIC DNA]</scope>
    <source>
        <strain evidence="1 2">AJA228-03</strain>
    </source>
</reference>
<sequence>MRAATSIGIASCTVYVLPIAQCFFPAIGHLTRSPPSYATTPPMQSSKPNELFESPGWEAIKRELDQVPVFSIANAEGQPIKYRIEKSDASFDVPLFYTHVSDALTELEKTKENTSLSGMDISPYPLGGIFEMWARDTAVIVPNKKSIIHAGAPPNAVAMGQQVPLFACMEIAQENESGQPVLPLFLELDDANDAVTQAVSLDGGKREDFELVCLNLSEAVSLLANAKEEHTAFHIIPPASSLKHIRDYLSG</sequence>
<comment type="caution">
    <text evidence="1">The sequence shown here is derived from an EMBL/GenBank/DDBJ whole genome shotgun (WGS) entry which is preliminary data.</text>
</comment>
<dbReference type="Proteomes" id="UP001530377">
    <property type="component" value="Unassembled WGS sequence"/>
</dbReference>
<evidence type="ECO:0000313" key="1">
    <source>
        <dbReference type="EMBL" id="KAL3821725.1"/>
    </source>
</evidence>
<dbReference type="EMBL" id="JALLPB020000086">
    <property type="protein sequence ID" value="KAL3821725.1"/>
    <property type="molecule type" value="Genomic_DNA"/>
</dbReference>